<feature type="region of interest" description="Disordered" evidence="9">
    <location>
        <begin position="338"/>
        <end position="380"/>
    </location>
</feature>
<proteinExistence type="predicted"/>
<reference evidence="12" key="1">
    <citation type="submission" date="2022-07" db="EMBL/GenBank/DDBJ databases">
        <title>Genome Sequence of Leucocoprinus birnbaumii.</title>
        <authorList>
            <person name="Buettner E."/>
        </authorList>
    </citation>
    <scope>NUCLEOTIDE SEQUENCE</scope>
    <source>
        <strain evidence="12">VT141</strain>
    </source>
</reference>
<evidence type="ECO:0000256" key="6">
    <source>
        <dbReference type="ARBA" id="ARBA00022840"/>
    </source>
</evidence>
<keyword evidence="2" id="KW-0723">Serine/threonine-protein kinase</keyword>
<dbReference type="EC" id="2.7.11.1" evidence="1"/>
<evidence type="ECO:0000256" key="3">
    <source>
        <dbReference type="ARBA" id="ARBA00022679"/>
    </source>
</evidence>
<evidence type="ECO:0000256" key="4">
    <source>
        <dbReference type="ARBA" id="ARBA00022741"/>
    </source>
</evidence>
<keyword evidence="10" id="KW-0732">Signal</keyword>
<evidence type="ECO:0000256" key="8">
    <source>
        <dbReference type="ARBA" id="ARBA00048679"/>
    </source>
</evidence>
<keyword evidence="5" id="KW-0418">Kinase</keyword>
<dbReference type="PROSITE" id="PS50032">
    <property type="entry name" value="KA1"/>
    <property type="match status" value="1"/>
</dbReference>
<dbReference type="Proteomes" id="UP001213000">
    <property type="component" value="Unassembled WGS sequence"/>
</dbReference>
<keyword evidence="6" id="KW-0067">ATP-binding</keyword>
<keyword evidence="4" id="KW-0547">Nucleotide-binding</keyword>
<evidence type="ECO:0000256" key="1">
    <source>
        <dbReference type="ARBA" id="ARBA00012513"/>
    </source>
</evidence>
<dbReference type="Pfam" id="PF02149">
    <property type="entry name" value="KA1"/>
    <property type="match status" value="1"/>
</dbReference>
<feature type="chain" id="PRO_5042097848" description="non-specific serine/threonine protein kinase" evidence="10">
    <location>
        <begin position="19"/>
        <end position="565"/>
    </location>
</feature>
<dbReference type="AlphaFoldDB" id="A0AAD5VQC7"/>
<organism evidence="12 13">
    <name type="scientific">Leucocoprinus birnbaumii</name>
    <dbReference type="NCBI Taxonomy" id="56174"/>
    <lineage>
        <taxon>Eukaryota</taxon>
        <taxon>Fungi</taxon>
        <taxon>Dikarya</taxon>
        <taxon>Basidiomycota</taxon>
        <taxon>Agaricomycotina</taxon>
        <taxon>Agaricomycetes</taxon>
        <taxon>Agaricomycetidae</taxon>
        <taxon>Agaricales</taxon>
        <taxon>Agaricineae</taxon>
        <taxon>Agaricaceae</taxon>
        <taxon>Leucocoprinus</taxon>
    </lineage>
</organism>
<evidence type="ECO:0000256" key="7">
    <source>
        <dbReference type="ARBA" id="ARBA00047899"/>
    </source>
</evidence>
<dbReference type="GO" id="GO:0004674">
    <property type="term" value="F:protein serine/threonine kinase activity"/>
    <property type="evidence" value="ECO:0007669"/>
    <property type="project" value="UniProtKB-KW"/>
</dbReference>
<sequence length="565" mass="61955">MLFLYLASLLASFLLSNFAPPLQNPTEECFQSAKTLVGLVDCLEDYTVLQGYYDQYSYLEAQPTIIQRKAWFNAVFTLLHTDNNCTSAIVPSAIRDVYSAAEFTDSDGQSFCVLYERTVCPCSRFVKKGWGFMVVPSSRDAVLRHIHLSGPHPFFDGETSEQATHLFKGTGAKSLLIPGRLRTAYPAPSACIMGPRKSPYFMTDPAHNNLEPFFDANVAIWEWQSQHGGCPSASCAFIQLHGKADTTCAKDTIFLSTGLGSVHRNWYTDSVDRPIKRLKEQLLVAFSSDSSSMSPVTVSLPSDSKCPLTATKNVVGRYLNNIPAFTTHDVFTNAMASQGVQKPSLRLRTSKPNLDPNSSAFSSRRPFDSSSSSTTTQSTAQNMTAATLAPLLPTTTSTITPALASPISVKSTHTDTGSVSTVESNHANSAGAIAIHRGAIDNTTITQRPPNEVMNKVREVLDSIGICVQPESTFRLRCIRPSQSRSGTETPQEENELMSLEALTNTIYSSDPSRDPAGEVRFSVELTRLAGLNDTYSLDIRRLKGNLRSYQFLYETIRDRAQLAA</sequence>
<comment type="catalytic activity">
    <reaction evidence="8">
        <text>L-seryl-[protein] + ATP = O-phospho-L-seryl-[protein] + ADP + H(+)</text>
        <dbReference type="Rhea" id="RHEA:17989"/>
        <dbReference type="Rhea" id="RHEA-COMP:9863"/>
        <dbReference type="Rhea" id="RHEA-COMP:11604"/>
        <dbReference type="ChEBI" id="CHEBI:15378"/>
        <dbReference type="ChEBI" id="CHEBI:29999"/>
        <dbReference type="ChEBI" id="CHEBI:30616"/>
        <dbReference type="ChEBI" id="CHEBI:83421"/>
        <dbReference type="ChEBI" id="CHEBI:456216"/>
        <dbReference type="EC" id="2.7.11.1"/>
    </reaction>
</comment>
<evidence type="ECO:0000256" key="9">
    <source>
        <dbReference type="SAM" id="MobiDB-lite"/>
    </source>
</evidence>
<dbReference type="Gene3D" id="3.30.310.80">
    <property type="entry name" value="Kinase associated domain 1, KA1"/>
    <property type="match status" value="1"/>
</dbReference>
<accession>A0AAD5VQC7</accession>
<dbReference type="SUPFAM" id="SSF103243">
    <property type="entry name" value="KA1-like"/>
    <property type="match status" value="1"/>
</dbReference>
<gene>
    <name evidence="12" type="ORF">NP233_g6804</name>
</gene>
<evidence type="ECO:0000256" key="2">
    <source>
        <dbReference type="ARBA" id="ARBA00022527"/>
    </source>
</evidence>
<evidence type="ECO:0000256" key="5">
    <source>
        <dbReference type="ARBA" id="ARBA00022777"/>
    </source>
</evidence>
<comment type="caution">
    <text evidence="12">The sequence shown here is derived from an EMBL/GenBank/DDBJ whole genome shotgun (WGS) entry which is preliminary data.</text>
</comment>
<evidence type="ECO:0000313" key="13">
    <source>
        <dbReference type="Proteomes" id="UP001213000"/>
    </source>
</evidence>
<evidence type="ECO:0000256" key="10">
    <source>
        <dbReference type="SAM" id="SignalP"/>
    </source>
</evidence>
<keyword evidence="3" id="KW-0808">Transferase</keyword>
<dbReference type="InterPro" id="IPR028375">
    <property type="entry name" value="KA1/Ssp2_C"/>
</dbReference>
<evidence type="ECO:0000313" key="12">
    <source>
        <dbReference type="EMBL" id="KAJ3566746.1"/>
    </source>
</evidence>
<feature type="compositionally biased region" description="Low complexity" evidence="9">
    <location>
        <begin position="358"/>
        <end position="380"/>
    </location>
</feature>
<keyword evidence="13" id="KW-1185">Reference proteome</keyword>
<name>A0AAD5VQC7_9AGAR</name>
<dbReference type="InterPro" id="IPR001772">
    <property type="entry name" value="KA1_dom"/>
</dbReference>
<feature type="domain" description="KA1" evidence="11">
    <location>
        <begin position="513"/>
        <end position="563"/>
    </location>
</feature>
<evidence type="ECO:0000259" key="11">
    <source>
        <dbReference type="PROSITE" id="PS50032"/>
    </source>
</evidence>
<protein>
    <recommendedName>
        <fullName evidence="1">non-specific serine/threonine protein kinase</fullName>
        <ecNumber evidence="1">2.7.11.1</ecNumber>
    </recommendedName>
</protein>
<dbReference type="EMBL" id="JANIEX010000463">
    <property type="protein sequence ID" value="KAJ3566746.1"/>
    <property type="molecule type" value="Genomic_DNA"/>
</dbReference>
<dbReference type="GO" id="GO:0005524">
    <property type="term" value="F:ATP binding"/>
    <property type="evidence" value="ECO:0007669"/>
    <property type="project" value="UniProtKB-KW"/>
</dbReference>
<comment type="catalytic activity">
    <reaction evidence="7">
        <text>L-threonyl-[protein] + ATP = O-phospho-L-threonyl-[protein] + ADP + H(+)</text>
        <dbReference type="Rhea" id="RHEA:46608"/>
        <dbReference type="Rhea" id="RHEA-COMP:11060"/>
        <dbReference type="Rhea" id="RHEA-COMP:11605"/>
        <dbReference type="ChEBI" id="CHEBI:15378"/>
        <dbReference type="ChEBI" id="CHEBI:30013"/>
        <dbReference type="ChEBI" id="CHEBI:30616"/>
        <dbReference type="ChEBI" id="CHEBI:61977"/>
        <dbReference type="ChEBI" id="CHEBI:456216"/>
        <dbReference type="EC" id="2.7.11.1"/>
    </reaction>
</comment>
<feature type="signal peptide" evidence="10">
    <location>
        <begin position="1"/>
        <end position="18"/>
    </location>
</feature>